<reference evidence="1 2" key="1">
    <citation type="submission" date="2020-08" db="EMBL/GenBank/DDBJ databases">
        <title>Genomic Encyclopedia of Type Strains, Phase III (KMG-III): the genomes of soil and plant-associated and newly described type strains.</title>
        <authorList>
            <person name="Whitman W."/>
        </authorList>
    </citation>
    <scope>NUCLEOTIDE SEQUENCE [LARGE SCALE GENOMIC DNA]</scope>
    <source>
        <strain evidence="1 2">CECT 7744</strain>
    </source>
</reference>
<dbReference type="EMBL" id="JACHXR010000015">
    <property type="protein sequence ID" value="MBB3232729.1"/>
    <property type="molecule type" value="Genomic_DNA"/>
</dbReference>
<proteinExistence type="predicted"/>
<keyword evidence="2" id="KW-1185">Reference proteome</keyword>
<organism evidence="1 2">
    <name type="scientific">Halomonas stenophila</name>
    <dbReference type="NCBI Taxonomy" id="795312"/>
    <lineage>
        <taxon>Bacteria</taxon>
        <taxon>Pseudomonadati</taxon>
        <taxon>Pseudomonadota</taxon>
        <taxon>Gammaproteobacteria</taxon>
        <taxon>Oceanospirillales</taxon>
        <taxon>Halomonadaceae</taxon>
        <taxon>Halomonas</taxon>
    </lineage>
</organism>
<dbReference type="AlphaFoldDB" id="A0A7W5EWF7"/>
<accession>A0A7W5EWF7</accession>
<sequence>MNDETFHHSIRKLLKTVGVQSQQHIEEAVAQALAEGRLAGDESLPASVTLEVAGLELKVTFQGDIELE</sequence>
<dbReference type="RefSeq" id="WP_183385162.1">
    <property type="nucleotide sequence ID" value="NZ_JACHXR010000015.1"/>
</dbReference>
<protein>
    <submittedName>
        <fullName evidence="1">Uncharacterized protein</fullName>
    </submittedName>
</protein>
<gene>
    <name evidence="1" type="ORF">FHR97_003607</name>
</gene>
<dbReference type="Pfam" id="PF20104">
    <property type="entry name" value="DUF6494"/>
    <property type="match status" value="1"/>
</dbReference>
<evidence type="ECO:0000313" key="1">
    <source>
        <dbReference type="EMBL" id="MBB3232729.1"/>
    </source>
</evidence>
<comment type="caution">
    <text evidence="1">The sequence shown here is derived from an EMBL/GenBank/DDBJ whole genome shotgun (WGS) entry which is preliminary data.</text>
</comment>
<name>A0A7W5EWF7_9GAMM</name>
<dbReference type="InterPro" id="IPR045471">
    <property type="entry name" value="DUF6494"/>
</dbReference>
<evidence type="ECO:0000313" key="2">
    <source>
        <dbReference type="Proteomes" id="UP000518892"/>
    </source>
</evidence>
<dbReference type="Proteomes" id="UP000518892">
    <property type="component" value="Unassembled WGS sequence"/>
</dbReference>